<keyword evidence="9 19" id="KW-0808">Transferase</keyword>
<dbReference type="GO" id="GO:0005886">
    <property type="term" value="C:plasma membrane"/>
    <property type="evidence" value="ECO:0007669"/>
    <property type="project" value="UniProtKB-SubCell"/>
</dbReference>
<dbReference type="UniPathway" id="UPA00148">
    <property type="reaction ID" value="UER00238"/>
</dbReference>
<reference evidence="21" key="1">
    <citation type="submission" date="2017-02" db="EMBL/GenBank/DDBJ databases">
        <authorList>
            <person name="Daims H."/>
        </authorList>
    </citation>
    <scope>NUCLEOTIDE SEQUENCE [LARGE SCALE GENOMIC DNA]</scope>
</reference>
<dbReference type="NCBIfam" id="TIGR00317">
    <property type="entry name" value="cobS"/>
    <property type="match status" value="1"/>
</dbReference>
<evidence type="ECO:0000256" key="1">
    <source>
        <dbReference type="ARBA" id="ARBA00001946"/>
    </source>
</evidence>
<evidence type="ECO:0000256" key="14">
    <source>
        <dbReference type="ARBA" id="ARBA00025228"/>
    </source>
</evidence>
<evidence type="ECO:0000256" key="17">
    <source>
        <dbReference type="ARBA" id="ARBA00048623"/>
    </source>
</evidence>
<evidence type="ECO:0000256" key="3">
    <source>
        <dbReference type="ARBA" id="ARBA00004663"/>
    </source>
</evidence>
<keyword evidence="21" id="KW-1185">Reference proteome</keyword>
<dbReference type="GO" id="GO:0051073">
    <property type="term" value="F:adenosylcobinamide-GDP ribazoletransferase activity"/>
    <property type="evidence" value="ECO:0007669"/>
    <property type="project" value="UniProtKB-UniRule"/>
</dbReference>
<keyword evidence="8 19" id="KW-0169">Cobalamin biosynthesis</keyword>
<keyword evidence="7 19" id="KW-1003">Cell membrane</keyword>
<feature type="transmembrane region" description="Helical" evidence="19">
    <location>
        <begin position="185"/>
        <end position="213"/>
    </location>
</feature>
<evidence type="ECO:0000256" key="12">
    <source>
        <dbReference type="ARBA" id="ARBA00022989"/>
    </source>
</evidence>
<dbReference type="EMBL" id="FUKJ01000430">
    <property type="protein sequence ID" value="SJM95626.1"/>
    <property type="molecule type" value="Genomic_DNA"/>
</dbReference>
<organism evidence="20 21">
    <name type="scientific">Crenothrix polyspora</name>
    <dbReference type="NCBI Taxonomy" id="360316"/>
    <lineage>
        <taxon>Bacteria</taxon>
        <taxon>Pseudomonadati</taxon>
        <taxon>Pseudomonadota</taxon>
        <taxon>Gammaproteobacteria</taxon>
        <taxon>Methylococcales</taxon>
        <taxon>Crenotrichaceae</taxon>
        <taxon>Crenothrix</taxon>
    </lineage>
</organism>
<evidence type="ECO:0000256" key="4">
    <source>
        <dbReference type="ARBA" id="ARBA00010561"/>
    </source>
</evidence>
<evidence type="ECO:0000256" key="11">
    <source>
        <dbReference type="ARBA" id="ARBA00022842"/>
    </source>
</evidence>
<proteinExistence type="inferred from homology"/>
<dbReference type="InterPro" id="IPR003805">
    <property type="entry name" value="CobS"/>
</dbReference>
<feature type="transmembrane region" description="Helical" evidence="19">
    <location>
        <begin position="68"/>
        <end position="86"/>
    </location>
</feature>
<comment type="catalytic activity">
    <reaction evidence="17 19">
        <text>alpha-ribazole + adenosylcob(III)inamide-GDP = adenosylcob(III)alamin + GMP + H(+)</text>
        <dbReference type="Rhea" id="RHEA:16049"/>
        <dbReference type="ChEBI" id="CHEBI:10329"/>
        <dbReference type="ChEBI" id="CHEBI:15378"/>
        <dbReference type="ChEBI" id="CHEBI:18408"/>
        <dbReference type="ChEBI" id="CHEBI:58115"/>
        <dbReference type="ChEBI" id="CHEBI:60487"/>
        <dbReference type="EC" id="2.7.8.26"/>
    </reaction>
</comment>
<dbReference type="PANTHER" id="PTHR34148:SF1">
    <property type="entry name" value="ADENOSYLCOBINAMIDE-GDP RIBAZOLETRANSFERASE"/>
    <property type="match status" value="1"/>
</dbReference>
<comment type="pathway">
    <text evidence="3 19">Cofactor biosynthesis; adenosylcobalamin biosynthesis; adenosylcobalamin from cob(II)yrinate a,c-diamide: step 7/7.</text>
</comment>
<evidence type="ECO:0000256" key="9">
    <source>
        <dbReference type="ARBA" id="ARBA00022679"/>
    </source>
</evidence>
<feature type="transmembrane region" description="Helical" evidence="19">
    <location>
        <begin position="106"/>
        <end position="129"/>
    </location>
</feature>
<sequence length="255" mass="28005">MRLYHCEPMTQLKLFLLALGFYTRLPVPHKQDYSQLPQSTIFLPLVGWLIGALTASSCYLADLLWPTPVAVIMALSMGILLTGAFHEDGFADVCDGFGGGYDKTRILAIMKDSYIGVYGMVGLLLLFALKISLLSTQGQSAALFLLVGHSISRWPPLLLMRQYTYARVDNSKVGATVYKPSHQDLMFATATALLPMALLPPLCLLALVPVLIVNTLLGRYFYRHIGGYTGDCLGASQQIAEVVFYLSASALWTFI</sequence>
<evidence type="ECO:0000256" key="15">
    <source>
        <dbReference type="ARBA" id="ARBA00032605"/>
    </source>
</evidence>
<comment type="function">
    <text evidence="14 19">Joins adenosylcobinamide-GDP and alpha-ribazole to generate adenosylcobalamin (Ado-cobalamin). Also synthesizes adenosylcobalamin 5'-phosphate from adenosylcobinamide-GDP and alpha-ribazole 5'-phosphate.</text>
</comment>
<evidence type="ECO:0000256" key="13">
    <source>
        <dbReference type="ARBA" id="ARBA00023136"/>
    </source>
</evidence>
<dbReference type="Proteomes" id="UP000195442">
    <property type="component" value="Unassembled WGS sequence"/>
</dbReference>
<comment type="cofactor">
    <cofactor evidence="1 19">
        <name>Mg(2+)</name>
        <dbReference type="ChEBI" id="CHEBI:18420"/>
    </cofactor>
</comment>
<dbReference type="HAMAP" id="MF_00719">
    <property type="entry name" value="CobS"/>
    <property type="match status" value="1"/>
</dbReference>
<dbReference type="EC" id="2.7.8.26" evidence="5 19"/>
<evidence type="ECO:0000313" key="20">
    <source>
        <dbReference type="EMBL" id="SJM95626.1"/>
    </source>
</evidence>
<keyword evidence="10 19" id="KW-0812">Transmembrane</keyword>
<feature type="transmembrane region" description="Helical" evidence="19">
    <location>
        <begin position="41"/>
        <end position="61"/>
    </location>
</feature>
<keyword evidence="11 19" id="KW-0460">Magnesium</keyword>
<evidence type="ECO:0000256" key="10">
    <source>
        <dbReference type="ARBA" id="ARBA00022692"/>
    </source>
</evidence>
<evidence type="ECO:0000256" key="5">
    <source>
        <dbReference type="ARBA" id="ARBA00013200"/>
    </source>
</evidence>
<evidence type="ECO:0000256" key="7">
    <source>
        <dbReference type="ARBA" id="ARBA00022475"/>
    </source>
</evidence>
<evidence type="ECO:0000256" key="6">
    <source>
        <dbReference type="ARBA" id="ARBA00015850"/>
    </source>
</evidence>
<comment type="catalytic activity">
    <reaction evidence="18 19">
        <text>alpha-ribazole 5'-phosphate + adenosylcob(III)inamide-GDP = adenosylcob(III)alamin 5'-phosphate + GMP + H(+)</text>
        <dbReference type="Rhea" id="RHEA:23560"/>
        <dbReference type="ChEBI" id="CHEBI:15378"/>
        <dbReference type="ChEBI" id="CHEBI:57918"/>
        <dbReference type="ChEBI" id="CHEBI:58115"/>
        <dbReference type="ChEBI" id="CHEBI:60487"/>
        <dbReference type="ChEBI" id="CHEBI:60493"/>
        <dbReference type="EC" id="2.7.8.26"/>
    </reaction>
</comment>
<name>A0A1R4HHA9_9GAMM</name>
<evidence type="ECO:0000256" key="8">
    <source>
        <dbReference type="ARBA" id="ARBA00022573"/>
    </source>
</evidence>
<dbReference type="GO" id="GO:0009236">
    <property type="term" value="P:cobalamin biosynthetic process"/>
    <property type="evidence" value="ECO:0007669"/>
    <property type="project" value="UniProtKB-UniRule"/>
</dbReference>
<evidence type="ECO:0000256" key="2">
    <source>
        <dbReference type="ARBA" id="ARBA00004651"/>
    </source>
</evidence>
<comment type="similarity">
    <text evidence="4 19">Belongs to the CobS family.</text>
</comment>
<evidence type="ECO:0000256" key="16">
    <source>
        <dbReference type="ARBA" id="ARBA00032853"/>
    </source>
</evidence>
<evidence type="ECO:0000313" key="21">
    <source>
        <dbReference type="Proteomes" id="UP000195442"/>
    </source>
</evidence>
<keyword evidence="12 19" id="KW-1133">Transmembrane helix</keyword>
<keyword evidence="13 19" id="KW-0472">Membrane</keyword>
<dbReference type="GO" id="GO:0008818">
    <property type="term" value="F:cobalamin 5'-phosphate synthase activity"/>
    <property type="evidence" value="ECO:0007669"/>
    <property type="project" value="UniProtKB-UniRule"/>
</dbReference>
<dbReference type="PANTHER" id="PTHR34148">
    <property type="entry name" value="ADENOSYLCOBINAMIDE-GDP RIBAZOLETRANSFERASE"/>
    <property type="match status" value="1"/>
</dbReference>
<protein>
    <recommendedName>
        <fullName evidence="6 19">Adenosylcobinamide-GDP ribazoletransferase</fullName>
        <ecNumber evidence="5 19">2.7.8.26</ecNumber>
    </recommendedName>
    <alternativeName>
        <fullName evidence="16 19">Cobalamin synthase</fullName>
    </alternativeName>
    <alternativeName>
        <fullName evidence="15 19">Cobalamin-5'-phosphate synthase</fullName>
    </alternativeName>
</protein>
<dbReference type="Pfam" id="PF02654">
    <property type="entry name" value="CobS"/>
    <property type="match status" value="1"/>
</dbReference>
<dbReference type="AlphaFoldDB" id="A0A1R4HHA9"/>
<comment type="subcellular location">
    <subcellularLocation>
        <location evidence="2 19">Cell membrane</location>
        <topology evidence="2 19">Multi-pass membrane protein</topology>
    </subcellularLocation>
</comment>
<evidence type="ECO:0000256" key="18">
    <source>
        <dbReference type="ARBA" id="ARBA00049504"/>
    </source>
</evidence>
<gene>
    <name evidence="19 20" type="primary">cobS</name>
    <name evidence="20" type="ORF">CRENPOLYSF2_650004</name>
</gene>
<accession>A0A1R4HHA9</accession>
<evidence type="ECO:0000256" key="19">
    <source>
        <dbReference type="HAMAP-Rule" id="MF_00719"/>
    </source>
</evidence>